<dbReference type="KEGG" id="gem:GM21_1248"/>
<dbReference type="STRING" id="443144.GM21_1248"/>
<dbReference type="HOGENOM" id="CLU_172435_0_1_7"/>
<dbReference type="OrthoDB" id="5526627at2"/>
<evidence type="ECO:0000256" key="1">
    <source>
        <dbReference type="SAM" id="MobiDB-lite"/>
    </source>
</evidence>
<dbReference type="EMBL" id="CP001661">
    <property type="protein sequence ID" value="ACT17309.1"/>
    <property type="molecule type" value="Genomic_DNA"/>
</dbReference>
<dbReference type="AlphaFoldDB" id="C6E3P4"/>
<dbReference type="eggNOG" id="ENOG5032Y6F">
    <property type="taxonomic scope" value="Bacteria"/>
</dbReference>
<evidence type="ECO:0000313" key="2">
    <source>
        <dbReference type="EMBL" id="ACT17309.1"/>
    </source>
</evidence>
<accession>C6E3P4</accession>
<reference evidence="2" key="1">
    <citation type="submission" date="2009-07" db="EMBL/GenBank/DDBJ databases">
        <title>Complete sequence of Geobacter sp. M21.</title>
        <authorList>
            <consortium name="US DOE Joint Genome Institute"/>
            <person name="Lucas S."/>
            <person name="Copeland A."/>
            <person name="Lapidus A."/>
            <person name="Glavina del Rio T."/>
            <person name="Dalin E."/>
            <person name="Tice H."/>
            <person name="Bruce D."/>
            <person name="Goodwin L."/>
            <person name="Pitluck S."/>
            <person name="Saunders E."/>
            <person name="Brettin T."/>
            <person name="Detter J.C."/>
            <person name="Han C."/>
            <person name="Larimer F."/>
            <person name="Land M."/>
            <person name="Hauser L."/>
            <person name="Kyrpides N."/>
            <person name="Ovchinnikova G."/>
            <person name="Lovley D."/>
        </authorList>
    </citation>
    <scope>NUCLEOTIDE SEQUENCE [LARGE SCALE GENOMIC DNA]</scope>
    <source>
        <strain evidence="2">M21</strain>
    </source>
</reference>
<organism evidence="2">
    <name type="scientific">Geobacter sp. (strain M21)</name>
    <dbReference type="NCBI Taxonomy" id="443144"/>
    <lineage>
        <taxon>Bacteria</taxon>
        <taxon>Pseudomonadati</taxon>
        <taxon>Thermodesulfobacteriota</taxon>
        <taxon>Desulfuromonadia</taxon>
        <taxon>Geobacterales</taxon>
        <taxon>Geobacteraceae</taxon>
        <taxon>Geobacter</taxon>
    </lineage>
</organism>
<feature type="compositionally biased region" description="Polar residues" evidence="1">
    <location>
        <begin position="1"/>
        <end position="11"/>
    </location>
</feature>
<protein>
    <submittedName>
        <fullName evidence="2">Uncharacterized protein</fullName>
    </submittedName>
</protein>
<feature type="region of interest" description="Disordered" evidence="1">
    <location>
        <begin position="59"/>
        <end position="82"/>
    </location>
</feature>
<gene>
    <name evidence="2" type="ordered locus">GM21_1248</name>
</gene>
<name>C6E3P4_GEOSM</name>
<sequence length="82" mass="8595">MSKNTKQSSAEMASKAAKIMSDPNASAVAKSLAASVVAQTNTSKQTGADLEDRASKVLQSEKYSDSTKELAASVLSQSNKER</sequence>
<feature type="region of interest" description="Disordered" evidence="1">
    <location>
        <begin position="1"/>
        <end position="25"/>
    </location>
</feature>
<proteinExistence type="predicted"/>